<evidence type="ECO:0000313" key="3">
    <source>
        <dbReference type="Proteomes" id="UP000321820"/>
    </source>
</evidence>
<dbReference type="KEGG" id="talb:FTW19_01210"/>
<dbReference type="OrthoDB" id="9809549at2"/>
<name>A0A5B9E339_9BACT</name>
<dbReference type="EMBL" id="CP042806">
    <property type="protein sequence ID" value="QEE26742.1"/>
    <property type="molecule type" value="Genomic_DNA"/>
</dbReference>
<sequence>MLETRVTFANGRNQTLVGDLVVTSPTHAVILSHGFASDRNGRGRHPALADALNDAGISTLRYDFAGCGESDDDTLTPEGLRDDLRSAIRFLQQQGFTHIGLYGHSLGGTISLWSFTPEIKALAVTGAATGPVHYNFDEFFPQTAVNKLRRTGIMPVPSKSELRSVVLASHVLMDSFSTFSSEELLSPITVPVLLIHGGGDDEERMLAATSHEGIHRLPEGSVLEVFPEAPHDMHAIWPQVTEKLASWFREHLG</sequence>
<dbReference type="Pfam" id="PF12697">
    <property type="entry name" value="Abhydrolase_6"/>
    <property type="match status" value="1"/>
</dbReference>
<dbReference type="RefSeq" id="WP_147645880.1">
    <property type="nucleotide sequence ID" value="NZ_CP042806.1"/>
</dbReference>
<proteinExistence type="predicted"/>
<feature type="domain" description="AB hydrolase-1" evidence="1">
    <location>
        <begin position="29"/>
        <end position="234"/>
    </location>
</feature>
<protein>
    <submittedName>
        <fullName evidence="2">Lysophospholipase</fullName>
    </submittedName>
</protein>
<dbReference type="Gene3D" id="3.40.50.1820">
    <property type="entry name" value="alpha/beta hydrolase"/>
    <property type="match status" value="1"/>
</dbReference>
<evidence type="ECO:0000313" key="2">
    <source>
        <dbReference type="EMBL" id="QEE26742.1"/>
    </source>
</evidence>
<organism evidence="2 3">
    <name type="scientific">Terriglobus albidus</name>
    <dbReference type="NCBI Taxonomy" id="1592106"/>
    <lineage>
        <taxon>Bacteria</taxon>
        <taxon>Pseudomonadati</taxon>
        <taxon>Acidobacteriota</taxon>
        <taxon>Terriglobia</taxon>
        <taxon>Terriglobales</taxon>
        <taxon>Acidobacteriaceae</taxon>
        <taxon>Terriglobus</taxon>
    </lineage>
</organism>
<dbReference type="AlphaFoldDB" id="A0A5B9E339"/>
<dbReference type="SUPFAM" id="SSF53474">
    <property type="entry name" value="alpha/beta-Hydrolases"/>
    <property type="match status" value="1"/>
</dbReference>
<reference evidence="2 3" key="1">
    <citation type="submission" date="2019-08" db="EMBL/GenBank/DDBJ databases">
        <title>Complete genome sequence of Terriglobus albidus strain ORNL.</title>
        <authorList>
            <person name="Podar M."/>
        </authorList>
    </citation>
    <scope>NUCLEOTIDE SEQUENCE [LARGE SCALE GENOMIC DNA]</scope>
    <source>
        <strain evidence="2 3">ORNL</strain>
    </source>
</reference>
<evidence type="ECO:0000259" key="1">
    <source>
        <dbReference type="Pfam" id="PF12697"/>
    </source>
</evidence>
<dbReference type="Proteomes" id="UP000321820">
    <property type="component" value="Chromosome"/>
</dbReference>
<dbReference type="PANTHER" id="PTHR12277">
    <property type="entry name" value="ALPHA/BETA HYDROLASE DOMAIN-CONTAINING PROTEIN"/>
    <property type="match status" value="1"/>
</dbReference>
<dbReference type="InterPro" id="IPR029058">
    <property type="entry name" value="AB_hydrolase_fold"/>
</dbReference>
<keyword evidence="3" id="KW-1185">Reference proteome</keyword>
<dbReference type="InterPro" id="IPR000073">
    <property type="entry name" value="AB_hydrolase_1"/>
</dbReference>
<accession>A0A5B9E339</accession>
<gene>
    <name evidence="2" type="ORF">FTW19_01210</name>
</gene>